<proteinExistence type="predicted"/>
<organism evidence="1 2">
    <name type="scientific">Pleurodeles waltl</name>
    <name type="common">Iberian ribbed newt</name>
    <dbReference type="NCBI Taxonomy" id="8319"/>
    <lineage>
        <taxon>Eukaryota</taxon>
        <taxon>Metazoa</taxon>
        <taxon>Chordata</taxon>
        <taxon>Craniata</taxon>
        <taxon>Vertebrata</taxon>
        <taxon>Euteleostomi</taxon>
        <taxon>Amphibia</taxon>
        <taxon>Batrachia</taxon>
        <taxon>Caudata</taxon>
        <taxon>Salamandroidea</taxon>
        <taxon>Salamandridae</taxon>
        <taxon>Pleurodelinae</taxon>
        <taxon>Pleurodeles</taxon>
    </lineage>
</organism>
<accession>A0AAV7SPT4</accession>
<dbReference type="EMBL" id="JANPWB010000008">
    <property type="protein sequence ID" value="KAJ1166014.1"/>
    <property type="molecule type" value="Genomic_DNA"/>
</dbReference>
<reference evidence="1" key="1">
    <citation type="journal article" date="2022" name="bioRxiv">
        <title>Sequencing and chromosome-scale assembly of the giantPleurodeles waltlgenome.</title>
        <authorList>
            <person name="Brown T."/>
            <person name="Elewa A."/>
            <person name="Iarovenko S."/>
            <person name="Subramanian E."/>
            <person name="Araus A.J."/>
            <person name="Petzold A."/>
            <person name="Susuki M."/>
            <person name="Suzuki K.-i.T."/>
            <person name="Hayashi T."/>
            <person name="Toyoda A."/>
            <person name="Oliveira C."/>
            <person name="Osipova E."/>
            <person name="Leigh N.D."/>
            <person name="Simon A."/>
            <person name="Yun M.H."/>
        </authorList>
    </citation>
    <scope>NUCLEOTIDE SEQUENCE</scope>
    <source>
        <strain evidence="1">20211129_DDA</strain>
        <tissue evidence="1">Liver</tissue>
    </source>
</reference>
<keyword evidence="2" id="KW-1185">Reference proteome</keyword>
<evidence type="ECO:0000313" key="1">
    <source>
        <dbReference type="EMBL" id="KAJ1166014.1"/>
    </source>
</evidence>
<evidence type="ECO:0000313" key="2">
    <source>
        <dbReference type="Proteomes" id="UP001066276"/>
    </source>
</evidence>
<sequence length="336" mass="34290">MVAMSAVVPLSEHVAGLVAVLAAVSVAAVLAVVHGSAPAEGHSRTSPAASDGCPTGKRLRTVAEVVDVPVAVQVAGQVAVVVEGQLAVLAAVQVGVVMDRRCYTGPSVGATVPSPDLLFCFCPVPTFDGAAVVLPLSPFVFAEPLVAGSFGFFLRDVGTFFTLAGGGMSLPSLRGTLAALMGGALDDPAVAGTTVPGDLVAEVLGWDLESLALGEERGGVKGCQEKLFRHTGTGRWRGFGSGGRVWEEGTQTHWEVVIACERCVVMGVLVMEVVAEDVVHAGVSGDETGREVEDVEEGDTVEAVDVAVSAWGWVEEVGGGRLDTGTMAAISAEARA</sequence>
<comment type="caution">
    <text evidence="1">The sequence shown here is derived from an EMBL/GenBank/DDBJ whole genome shotgun (WGS) entry which is preliminary data.</text>
</comment>
<name>A0AAV7SPT4_PLEWA</name>
<gene>
    <name evidence="1" type="ORF">NDU88_006425</name>
</gene>
<dbReference type="Proteomes" id="UP001066276">
    <property type="component" value="Chromosome 4_2"/>
</dbReference>
<protein>
    <submittedName>
        <fullName evidence="1">Uncharacterized protein</fullName>
    </submittedName>
</protein>
<dbReference type="AlphaFoldDB" id="A0AAV7SPT4"/>